<dbReference type="EMBL" id="MCRI01000014">
    <property type="protein sequence ID" value="ODN66733.1"/>
    <property type="molecule type" value="Genomic_DNA"/>
</dbReference>
<dbReference type="STRING" id="291169.A9E74_01560"/>
<evidence type="ECO:0000313" key="3">
    <source>
        <dbReference type="Proteomes" id="UP000094379"/>
    </source>
</evidence>
<feature type="chain" id="PRO_5009128624" description="Sn-glycerol-3-phosphate transporter" evidence="1">
    <location>
        <begin position="24"/>
        <end position="181"/>
    </location>
</feature>
<gene>
    <name evidence="2" type="ORF">A9E74_01560</name>
</gene>
<sequence length="181" mass="20541">MKSDISMKKLLLCSLLVVSPAHAKGIFTEGDELLLQTSVWTKHYNPEPDHNNHQKMINLEYYFNDEVKFFVNPEQTSWRDDVRWLVGGATFKNSYDQQSTYVYGGGRYDYALGENTKAYAKLTAGLLYGYRGEYKDKIPFNSLGVAPVILPAVGVQHRRVNLELVPFAAAGVMINAGFYFR</sequence>
<proteinExistence type="predicted"/>
<comment type="caution">
    <text evidence="2">The sequence shown here is derived from an EMBL/GenBank/DDBJ whole genome shotgun (WGS) entry which is preliminary data.</text>
</comment>
<dbReference type="RefSeq" id="WP_245652098.1">
    <property type="nucleotide sequence ID" value="NZ_MCRI01000014.1"/>
</dbReference>
<evidence type="ECO:0000256" key="1">
    <source>
        <dbReference type="SAM" id="SignalP"/>
    </source>
</evidence>
<dbReference type="Gene3D" id="2.40.160.20">
    <property type="match status" value="1"/>
</dbReference>
<accession>A0A1E3GRR7</accession>
<reference evidence="2 3" key="1">
    <citation type="submission" date="2016-07" db="EMBL/GenBank/DDBJ databases">
        <title>Draft Genome Sequence of Methylophaga muralis Bur 1.</title>
        <authorList>
            <person name="Vasilenko O.V."/>
            <person name="Doronina N.V."/>
            <person name="Shmareva M.N."/>
            <person name="Tarlachkov S.V."/>
            <person name="Mustakhimov I."/>
            <person name="Trotsenko Y.A."/>
        </authorList>
    </citation>
    <scope>NUCLEOTIDE SEQUENCE [LARGE SCALE GENOMIC DNA]</scope>
    <source>
        <strain evidence="2 3">Bur 1</strain>
    </source>
</reference>
<organism evidence="2 3">
    <name type="scientific">Methylophaga muralis</name>
    <dbReference type="NCBI Taxonomy" id="291169"/>
    <lineage>
        <taxon>Bacteria</taxon>
        <taxon>Pseudomonadati</taxon>
        <taxon>Pseudomonadota</taxon>
        <taxon>Gammaproteobacteria</taxon>
        <taxon>Thiotrichales</taxon>
        <taxon>Piscirickettsiaceae</taxon>
        <taxon>Methylophaga</taxon>
    </lineage>
</organism>
<keyword evidence="3" id="KW-1185">Reference proteome</keyword>
<evidence type="ECO:0000313" key="2">
    <source>
        <dbReference type="EMBL" id="ODN66733.1"/>
    </source>
</evidence>
<feature type="signal peptide" evidence="1">
    <location>
        <begin position="1"/>
        <end position="23"/>
    </location>
</feature>
<protein>
    <recommendedName>
        <fullName evidence="4">Sn-glycerol-3-phosphate transporter</fullName>
    </recommendedName>
</protein>
<name>A0A1E3GRR7_9GAMM</name>
<keyword evidence="1" id="KW-0732">Signal</keyword>
<dbReference type="Proteomes" id="UP000094379">
    <property type="component" value="Unassembled WGS sequence"/>
</dbReference>
<dbReference type="AlphaFoldDB" id="A0A1E3GRR7"/>
<evidence type="ECO:0008006" key="4">
    <source>
        <dbReference type="Google" id="ProtNLM"/>
    </source>
</evidence>